<dbReference type="SUPFAM" id="SSF143011">
    <property type="entry name" value="RelE-like"/>
    <property type="match status" value="1"/>
</dbReference>
<sequence>MAITKLSKYKIAETKTFEKIKKKIDKKLYSKIESFVYPQLRENPFFGSNIKKLKGNLEGYYRYQIGNYRLFYLIEDEKLIIVIVDFRHRQQAYD</sequence>
<dbReference type="EMBL" id="CP054492">
    <property type="protein sequence ID" value="QOY53159.1"/>
    <property type="molecule type" value="Genomic_DNA"/>
</dbReference>
<accession>A0A7S7RP33</accession>
<comment type="similarity">
    <text evidence="1">Belongs to the RelE toxin family.</text>
</comment>
<dbReference type="Proteomes" id="UP000593994">
    <property type="component" value="Chromosome"/>
</dbReference>
<gene>
    <name evidence="3" type="ORF">HUE88_05630</name>
</gene>
<evidence type="ECO:0000256" key="2">
    <source>
        <dbReference type="ARBA" id="ARBA00022649"/>
    </source>
</evidence>
<dbReference type="InterPro" id="IPR007712">
    <property type="entry name" value="RelE/ParE_toxin"/>
</dbReference>
<dbReference type="NCBIfam" id="TIGR02385">
    <property type="entry name" value="RelE_StbE"/>
    <property type="match status" value="1"/>
</dbReference>
<evidence type="ECO:0000256" key="1">
    <source>
        <dbReference type="ARBA" id="ARBA00006226"/>
    </source>
</evidence>
<dbReference type="Gene3D" id="3.30.2310.20">
    <property type="entry name" value="RelE-like"/>
    <property type="match status" value="1"/>
</dbReference>
<organism evidence="3 4">
    <name type="scientific">Candidatus Sulfurimonas baltica</name>
    <dbReference type="NCBI Taxonomy" id="2740404"/>
    <lineage>
        <taxon>Bacteria</taxon>
        <taxon>Pseudomonadati</taxon>
        <taxon>Campylobacterota</taxon>
        <taxon>Epsilonproteobacteria</taxon>
        <taxon>Campylobacterales</taxon>
        <taxon>Sulfurimonadaceae</taxon>
        <taxon>Sulfurimonas</taxon>
    </lineage>
</organism>
<keyword evidence="4" id="KW-1185">Reference proteome</keyword>
<dbReference type="PANTHER" id="PTHR35601">
    <property type="entry name" value="TOXIN RELE"/>
    <property type="match status" value="1"/>
</dbReference>
<evidence type="ECO:0000313" key="4">
    <source>
        <dbReference type="Proteomes" id="UP000593994"/>
    </source>
</evidence>
<protein>
    <submittedName>
        <fullName evidence="3">Type II toxin-antitoxin system RelE/ParE family toxin</fullName>
    </submittedName>
</protein>
<keyword evidence="2" id="KW-1277">Toxin-antitoxin system</keyword>
<dbReference type="Pfam" id="PF05016">
    <property type="entry name" value="ParE_toxin"/>
    <property type="match status" value="1"/>
</dbReference>
<name>A0A7S7RP33_9BACT</name>
<proteinExistence type="inferred from homology"/>
<dbReference type="AlphaFoldDB" id="A0A7S7RP33"/>
<evidence type="ECO:0000313" key="3">
    <source>
        <dbReference type="EMBL" id="QOY53159.1"/>
    </source>
</evidence>
<dbReference type="KEGG" id="sbal:HUE88_05630"/>
<reference evidence="3 4" key="1">
    <citation type="submission" date="2020-05" db="EMBL/GenBank/DDBJ databases">
        <title>Sulfurimonas marisnigri, sp. nov., and Sulfurimonas baltica, sp. nov., manganese oxide reducing chemolithoautotrophs of the class Epsilonproteobacteria isolated from the pelagic redoxclines of the Black and Baltic Seas and emended description of the genus Sulfurimonas.</title>
        <authorList>
            <person name="Henkel J.V."/>
            <person name="Laudan C."/>
            <person name="Werner J."/>
            <person name="Neu T."/>
            <person name="Plewe S."/>
            <person name="Sproer C."/>
            <person name="Bunk B."/>
            <person name="Schulz-Vogt H.N."/>
        </authorList>
    </citation>
    <scope>NUCLEOTIDE SEQUENCE [LARGE SCALE GENOMIC DNA]</scope>
    <source>
        <strain evidence="3 4">GD2</strain>
    </source>
</reference>
<dbReference type="InterPro" id="IPR035093">
    <property type="entry name" value="RelE/ParE_toxin_dom_sf"/>
</dbReference>
<dbReference type="PANTHER" id="PTHR35601:SF1">
    <property type="entry name" value="TOXIN RELE"/>
    <property type="match status" value="1"/>
</dbReference>